<protein>
    <recommendedName>
        <fullName evidence="17">Beta-1,4-galactosyltransferase</fullName>
        <shortName evidence="17">Beta-1,4-GalTase</shortName>
        <ecNumber evidence="17">2.4.1.-</ecNumber>
    </recommendedName>
</protein>
<evidence type="ECO:0000256" key="11">
    <source>
        <dbReference type="ARBA" id="ARBA00023034"/>
    </source>
</evidence>
<dbReference type="InterPro" id="IPR003859">
    <property type="entry name" value="Galactosyl_T"/>
</dbReference>
<comment type="cofactor">
    <cofactor evidence="1 17">
        <name>Mn(2+)</name>
        <dbReference type="ChEBI" id="CHEBI:29035"/>
    </cofactor>
</comment>
<gene>
    <name evidence="20" type="ORF">NDU88_005572</name>
</gene>
<dbReference type="EC" id="2.4.1.-" evidence="17"/>
<keyword evidence="11 17" id="KW-0333">Golgi apparatus</keyword>
<comment type="catalytic activity">
    <reaction evidence="16">
        <text>N-acetyl-D-glucosamine + UDP-alpha-D-galactose = beta-D-galactosyl-(1-&gt;4)-N-acetyl-D-glucosamine + UDP + H(+)</text>
        <dbReference type="Rhea" id="RHEA:17745"/>
        <dbReference type="ChEBI" id="CHEBI:15378"/>
        <dbReference type="ChEBI" id="CHEBI:58223"/>
        <dbReference type="ChEBI" id="CHEBI:60152"/>
        <dbReference type="ChEBI" id="CHEBI:66914"/>
        <dbReference type="ChEBI" id="CHEBI:506227"/>
        <dbReference type="EC" id="2.4.1.90"/>
    </reaction>
    <physiologicalReaction direction="left-to-right" evidence="16">
        <dbReference type="Rhea" id="RHEA:17746"/>
    </physiologicalReaction>
</comment>
<evidence type="ECO:0000313" key="20">
    <source>
        <dbReference type="EMBL" id="KAJ1085440.1"/>
    </source>
</evidence>
<sequence>MSKSSPSAPIRAMASAWEYRWAVWHQVYGAGTGRTHSAIVGPRDVGAGTCWGTTPSVDVTKFKVVFHQRENIGNSTAEDRPQCPETSSTLVGPLNIDLNVKVTIDDIIAEHGDVSEGGHFKPAECTAHQRIAIVVPFRNRETHLKLWLYYLLPILKRQQGDFGIYVIEQFGDTTFNRAKLMNVGFNEAQREYDYNCFIFSDIDIIPMDDRNFYRCGSNPRHMANAVDKFGFSLPYDTLFGGVVAFTKDQFLKINGYSNMFWGWGGEDDELYSRVAAAGMKVERPNSVIAKSRMIVHNRDPGNESNGKSFPLISQAQWRMRIDGLRTLSYKTVNTTRHKLYTKITVDLGQPGK</sequence>
<dbReference type="PANTHER" id="PTHR19300:SF62">
    <property type="entry name" value="BETA-1,4-GALACTOSYLTRANSFERASE"/>
    <property type="match status" value="1"/>
</dbReference>
<feature type="domain" description="Galactosyltransferase N-terminal" evidence="19">
    <location>
        <begin position="83"/>
        <end position="215"/>
    </location>
</feature>
<keyword evidence="21" id="KW-1185">Reference proteome</keyword>
<keyword evidence="6 17" id="KW-0808">Transferase</keyword>
<comment type="caution">
    <text evidence="20">The sequence shown here is derived from an EMBL/GenBank/DDBJ whole genome shotgun (WGS) entry which is preliminary data.</text>
</comment>
<dbReference type="GO" id="GO:0046872">
    <property type="term" value="F:metal ion binding"/>
    <property type="evidence" value="ECO:0007669"/>
    <property type="project" value="UniProtKB-UniRule"/>
</dbReference>
<evidence type="ECO:0000256" key="2">
    <source>
        <dbReference type="ARBA" id="ARBA00004323"/>
    </source>
</evidence>
<evidence type="ECO:0000313" key="21">
    <source>
        <dbReference type="Proteomes" id="UP001066276"/>
    </source>
</evidence>
<dbReference type="GO" id="GO:0003945">
    <property type="term" value="F:N-acetyllactosamine synthase activity"/>
    <property type="evidence" value="ECO:0007669"/>
    <property type="project" value="UniProtKB-EC"/>
</dbReference>
<evidence type="ECO:0000256" key="8">
    <source>
        <dbReference type="ARBA" id="ARBA00022723"/>
    </source>
</evidence>
<keyword evidence="5 17" id="KW-0328">Glycosyltransferase</keyword>
<keyword evidence="13" id="KW-1015">Disulfide bond</keyword>
<evidence type="ECO:0000256" key="5">
    <source>
        <dbReference type="ARBA" id="ARBA00022676"/>
    </source>
</evidence>
<dbReference type="GO" id="GO:0000139">
    <property type="term" value="C:Golgi membrane"/>
    <property type="evidence" value="ECO:0007669"/>
    <property type="project" value="UniProtKB-SubCell"/>
</dbReference>
<dbReference type="GO" id="GO:0006487">
    <property type="term" value="P:protein N-linked glycosylation"/>
    <property type="evidence" value="ECO:0007669"/>
    <property type="project" value="TreeGrafter"/>
</dbReference>
<keyword evidence="8 17" id="KW-0479">Metal-binding</keyword>
<evidence type="ECO:0000256" key="3">
    <source>
        <dbReference type="ARBA" id="ARBA00004922"/>
    </source>
</evidence>
<dbReference type="GO" id="GO:0008092">
    <property type="term" value="F:cytoskeletal protein binding"/>
    <property type="evidence" value="ECO:0007669"/>
    <property type="project" value="TreeGrafter"/>
</dbReference>
<dbReference type="FunFam" id="3.90.550.10:FF:000028">
    <property type="entry name" value="beta-1,4-galactosyltransferase 1"/>
    <property type="match status" value="1"/>
</dbReference>
<evidence type="ECO:0000259" key="19">
    <source>
        <dbReference type="Pfam" id="PF13733"/>
    </source>
</evidence>
<dbReference type="AlphaFoldDB" id="A0AAV7L1L6"/>
<keyword evidence="9 17" id="KW-0735">Signal-anchor</keyword>
<evidence type="ECO:0000256" key="13">
    <source>
        <dbReference type="ARBA" id="ARBA00023157"/>
    </source>
</evidence>
<keyword evidence="7" id="KW-0812">Transmembrane</keyword>
<dbReference type="InterPro" id="IPR027995">
    <property type="entry name" value="Galactosyl_T_N"/>
</dbReference>
<evidence type="ECO:0000256" key="15">
    <source>
        <dbReference type="ARBA" id="ARBA00023211"/>
    </source>
</evidence>
<dbReference type="PANTHER" id="PTHR19300">
    <property type="entry name" value="BETA-1,4-GALACTOSYLTRANSFERASE"/>
    <property type="match status" value="1"/>
</dbReference>
<dbReference type="InterPro" id="IPR027791">
    <property type="entry name" value="Galactosyl_T_C"/>
</dbReference>
<evidence type="ECO:0000256" key="12">
    <source>
        <dbReference type="ARBA" id="ARBA00023136"/>
    </source>
</evidence>
<proteinExistence type="inferred from homology"/>
<dbReference type="Proteomes" id="UP001066276">
    <property type="component" value="Chromosome 12"/>
</dbReference>
<comment type="similarity">
    <text evidence="4 17">Belongs to the glycosyltransferase 7 family.</text>
</comment>
<evidence type="ECO:0000256" key="9">
    <source>
        <dbReference type="ARBA" id="ARBA00022968"/>
    </source>
</evidence>
<dbReference type="Gene3D" id="3.90.550.10">
    <property type="entry name" value="Spore Coat Polysaccharide Biosynthesis Protein SpsA, Chain A"/>
    <property type="match status" value="1"/>
</dbReference>
<evidence type="ECO:0000256" key="1">
    <source>
        <dbReference type="ARBA" id="ARBA00001936"/>
    </source>
</evidence>
<reference evidence="20" key="1">
    <citation type="journal article" date="2022" name="bioRxiv">
        <title>Sequencing and chromosome-scale assembly of the giantPleurodeles waltlgenome.</title>
        <authorList>
            <person name="Brown T."/>
            <person name="Elewa A."/>
            <person name="Iarovenko S."/>
            <person name="Subramanian E."/>
            <person name="Araus A.J."/>
            <person name="Petzold A."/>
            <person name="Susuki M."/>
            <person name="Suzuki K.-i.T."/>
            <person name="Hayashi T."/>
            <person name="Toyoda A."/>
            <person name="Oliveira C."/>
            <person name="Osipova E."/>
            <person name="Leigh N.D."/>
            <person name="Simon A."/>
            <person name="Yun M.H."/>
        </authorList>
    </citation>
    <scope>NUCLEOTIDE SEQUENCE</scope>
    <source>
        <strain evidence="20">20211129_DDA</strain>
        <tissue evidence="20">Liver</tissue>
    </source>
</reference>
<comment type="subcellular location">
    <subcellularLocation>
        <location evidence="2 17">Golgi apparatus membrane</location>
        <topology evidence="2 17">Single-pass type II membrane protein</topology>
    </subcellularLocation>
</comment>
<organism evidence="20 21">
    <name type="scientific">Pleurodeles waltl</name>
    <name type="common">Iberian ribbed newt</name>
    <dbReference type="NCBI Taxonomy" id="8319"/>
    <lineage>
        <taxon>Eukaryota</taxon>
        <taxon>Metazoa</taxon>
        <taxon>Chordata</taxon>
        <taxon>Craniata</taxon>
        <taxon>Vertebrata</taxon>
        <taxon>Euteleostomi</taxon>
        <taxon>Amphibia</taxon>
        <taxon>Batrachia</taxon>
        <taxon>Caudata</taxon>
        <taxon>Salamandroidea</taxon>
        <taxon>Salamandridae</taxon>
        <taxon>Pleurodelinae</taxon>
        <taxon>Pleurodeles</taxon>
    </lineage>
</organism>
<dbReference type="SUPFAM" id="SSF53448">
    <property type="entry name" value="Nucleotide-diphospho-sugar transferases"/>
    <property type="match status" value="1"/>
</dbReference>
<feature type="domain" description="Galactosyltransferase C-terminal" evidence="18">
    <location>
        <begin position="220"/>
        <end position="296"/>
    </location>
</feature>
<keyword evidence="10" id="KW-1133">Transmembrane helix</keyword>
<dbReference type="GO" id="GO:0003831">
    <property type="term" value="F:beta-N-acetylglucosaminylglycopeptide beta-1,4-galactosyltransferase activity"/>
    <property type="evidence" value="ECO:0007669"/>
    <property type="project" value="TreeGrafter"/>
</dbReference>
<dbReference type="GO" id="GO:0005975">
    <property type="term" value="P:carbohydrate metabolic process"/>
    <property type="evidence" value="ECO:0007669"/>
    <property type="project" value="InterPro"/>
</dbReference>
<dbReference type="Pfam" id="PF02709">
    <property type="entry name" value="Glyco_transf_7C"/>
    <property type="match status" value="1"/>
</dbReference>
<accession>A0AAV7L1L6</accession>
<dbReference type="InterPro" id="IPR029044">
    <property type="entry name" value="Nucleotide-diphossugar_trans"/>
</dbReference>
<comment type="function">
    <text evidence="17">Responsible for the synthesis of complex-type N-linked oligosaccharides in many glycoproteins as well as the carbohydrate moieties of glycolipids.</text>
</comment>
<evidence type="ECO:0000256" key="6">
    <source>
        <dbReference type="ARBA" id="ARBA00022679"/>
    </source>
</evidence>
<evidence type="ECO:0000256" key="4">
    <source>
        <dbReference type="ARBA" id="ARBA00005735"/>
    </source>
</evidence>
<evidence type="ECO:0000256" key="17">
    <source>
        <dbReference type="RuleBase" id="RU368121"/>
    </source>
</evidence>
<evidence type="ECO:0000256" key="14">
    <source>
        <dbReference type="ARBA" id="ARBA00023180"/>
    </source>
</evidence>
<dbReference type="PRINTS" id="PR02050">
    <property type="entry name" value="B14GALTRFASE"/>
</dbReference>
<dbReference type="Pfam" id="PF13733">
    <property type="entry name" value="Glyco_transf_7N"/>
    <property type="match status" value="1"/>
</dbReference>
<name>A0AAV7L1L6_PLEWA</name>
<keyword evidence="14 17" id="KW-0325">Glycoprotein</keyword>
<comment type="pathway">
    <text evidence="3 17">Protein modification; protein glycosylation.</text>
</comment>
<evidence type="ECO:0000256" key="16">
    <source>
        <dbReference type="ARBA" id="ARBA00049413"/>
    </source>
</evidence>
<evidence type="ECO:0000256" key="10">
    <source>
        <dbReference type="ARBA" id="ARBA00022989"/>
    </source>
</evidence>
<evidence type="ECO:0000256" key="7">
    <source>
        <dbReference type="ARBA" id="ARBA00022692"/>
    </source>
</evidence>
<evidence type="ECO:0000259" key="18">
    <source>
        <dbReference type="Pfam" id="PF02709"/>
    </source>
</evidence>
<keyword evidence="12" id="KW-0472">Membrane</keyword>
<dbReference type="GO" id="GO:0032580">
    <property type="term" value="C:Golgi cisterna membrane"/>
    <property type="evidence" value="ECO:0007669"/>
    <property type="project" value="UniProtKB-UniRule"/>
</dbReference>
<dbReference type="CDD" id="cd00899">
    <property type="entry name" value="b4GalT"/>
    <property type="match status" value="1"/>
</dbReference>
<keyword evidence="15 17" id="KW-0464">Manganese</keyword>
<dbReference type="EMBL" id="JANPWB010000016">
    <property type="protein sequence ID" value="KAJ1085440.1"/>
    <property type="molecule type" value="Genomic_DNA"/>
</dbReference>